<keyword evidence="3" id="KW-1185">Reference proteome</keyword>
<dbReference type="InterPro" id="IPR004330">
    <property type="entry name" value="FAR1_DNA_bnd_dom"/>
</dbReference>
<dbReference type="PANTHER" id="PTHR46328:SF8">
    <property type="entry name" value="PROTEIN FAR1-RELATED SEQUENCE 2-LIKE"/>
    <property type="match status" value="1"/>
</dbReference>
<dbReference type="Pfam" id="PF03101">
    <property type="entry name" value="FAR1"/>
    <property type="match status" value="1"/>
</dbReference>
<evidence type="ECO:0000259" key="1">
    <source>
        <dbReference type="Pfam" id="PF03101"/>
    </source>
</evidence>
<name>A0AAD9WTJ4_9ROSI</name>
<evidence type="ECO:0000313" key="2">
    <source>
        <dbReference type="EMBL" id="KAK2641835.1"/>
    </source>
</evidence>
<dbReference type="AlphaFoldDB" id="A0AAD9WTJ4"/>
<comment type="caution">
    <text evidence="2">The sequence shown here is derived from an EMBL/GenBank/DDBJ whole genome shotgun (WGS) entry which is preliminary data.</text>
</comment>
<sequence>MERGKGPSLVCFQLLIPTLKLCLHLNTKKNRLTLFSSGSQMDEANERVEKTGETSGCEVQTNQEPHEGMVFESESTAKSFYDDYARRVGFQTRVMSSRKSERDGSVISRGVGCRGSSENRSKGHESCLAMVLLKKEKLGTWVIRRFVRDHNHPIVPHSHISRRELDEKDIRIQELTAELRVKRRLSTTYKEQLITFMKDVEDHNGHLSTKIQLVYDNLKKLERDELLRRK</sequence>
<reference evidence="2" key="1">
    <citation type="journal article" date="2023" name="Plant J.">
        <title>Genome sequences and population genomics provide insights into the demographic history, inbreeding, and mutation load of two 'living fossil' tree species of Dipteronia.</title>
        <authorList>
            <person name="Feng Y."/>
            <person name="Comes H.P."/>
            <person name="Chen J."/>
            <person name="Zhu S."/>
            <person name="Lu R."/>
            <person name="Zhang X."/>
            <person name="Li P."/>
            <person name="Qiu J."/>
            <person name="Olsen K.M."/>
            <person name="Qiu Y."/>
        </authorList>
    </citation>
    <scope>NUCLEOTIDE SEQUENCE</scope>
    <source>
        <strain evidence="2">KIB01</strain>
    </source>
</reference>
<accession>A0AAD9WTJ4</accession>
<dbReference type="PANTHER" id="PTHR46328">
    <property type="entry name" value="FAR-RED IMPAIRED RESPONSIVE (FAR1) FAMILY PROTEIN-RELATED"/>
    <property type="match status" value="1"/>
</dbReference>
<protein>
    <recommendedName>
        <fullName evidence="1">FAR1 domain-containing protein</fullName>
    </recommendedName>
</protein>
<organism evidence="2 3">
    <name type="scientific">Dipteronia dyeriana</name>
    <dbReference type="NCBI Taxonomy" id="168575"/>
    <lineage>
        <taxon>Eukaryota</taxon>
        <taxon>Viridiplantae</taxon>
        <taxon>Streptophyta</taxon>
        <taxon>Embryophyta</taxon>
        <taxon>Tracheophyta</taxon>
        <taxon>Spermatophyta</taxon>
        <taxon>Magnoliopsida</taxon>
        <taxon>eudicotyledons</taxon>
        <taxon>Gunneridae</taxon>
        <taxon>Pentapetalae</taxon>
        <taxon>rosids</taxon>
        <taxon>malvids</taxon>
        <taxon>Sapindales</taxon>
        <taxon>Sapindaceae</taxon>
        <taxon>Hippocastanoideae</taxon>
        <taxon>Acereae</taxon>
        <taxon>Dipteronia</taxon>
    </lineage>
</organism>
<dbReference type="Proteomes" id="UP001280121">
    <property type="component" value="Unassembled WGS sequence"/>
</dbReference>
<dbReference type="EMBL" id="JANJYI010000007">
    <property type="protein sequence ID" value="KAK2641835.1"/>
    <property type="molecule type" value="Genomic_DNA"/>
</dbReference>
<feature type="domain" description="FAR1" evidence="1">
    <location>
        <begin position="79"/>
        <end position="156"/>
    </location>
</feature>
<proteinExistence type="predicted"/>
<evidence type="ECO:0000313" key="3">
    <source>
        <dbReference type="Proteomes" id="UP001280121"/>
    </source>
</evidence>
<gene>
    <name evidence="2" type="ORF">Ddye_023598</name>
</gene>